<feature type="compositionally biased region" description="Polar residues" evidence="1">
    <location>
        <begin position="58"/>
        <end position="67"/>
    </location>
</feature>
<comment type="caution">
    <text evidence="3">The sequence shown here is derived from an EMBL/GenBank/DDBJ whole genome shotgun (WGS) entry which is preliminary data.</text>
</comment>
<feature type="region of interest" description="Disordered" evidence="1">
    <location>
        <begin position="263"/>
        <end position="287"/>
    </location>
</feature>
<dbReference type="Proteomes" id="UP001295423">
    <property type="component" value="Unassembled WGS sequence"/>
</dbReference>
<keyword evidence="2" id="KW-0812">Transmembrane</keyword>
<proteinExistence type="predicted"/>
<evidence type="ECO:0000313" key="3">
    <source>
        <dbReference type="EMBL" id="CAJ1956943.1"/>
    </source>
</evidence>
<feature type="compositionally biased region" description="Polar residues" evidence="1">
    <location>
        <begin position="650"/>
        <end position="669"/>
    </location>
</feature>
<feature type="compositionally biased region" description="Low complexity" evidence="1">
    <location>
        <begin position="621"/>
        <end position="644"/>
    </location>
</feature>
<keyword evidence="2" id="KW-0472">Membrane</keyword>
<feature type="region of interest" description="Disordered" evidence="1">
    <location>
        <begin position="617"/>
        <end position="766"/>
    </location>
</feature>
<feature type="compositionally biased region" description="Low complexity" evidence="1">
    <location>
        <begin position="714"/>
        <end position="755"/>
    </location>
</feature>
<keyword evidence="2" id="KW-1133">Transmembrane helix</keyword>
<dbReference type="AlphaFoldDB" id="A0AAD2PVS4"/>
<organism evidence="3 4">
    <name type="scientific">Cylindrotheca closterium</name>
    <dbReference type="NCBI Taxonomy" id="2856"/>
    <lineage>
        <taxon>Eukaryota</taxon>
        <taxon>Sar</taxon>
        <taxon>Stramenopiles</taxon>
        <taxon>Ochrophyta</taxon>
        <taxon>Bacillariophyta</taxon>
        <taxon>Bacillariophyceae</taxon>
        <taxon>Bacillariophycidae</taxon>
        <taxon>Bacillariales</taxon>
        <taxon>Bacillariaceae</taxon>
        <taxon>Cylindrotheca</taxon>
    </lineage>
</organism>
<evidence type="ECO:0000313" key="4">
    <source>
        <dbReference type="Proteomes" id="UP001295423"/>
    </source>
</evidence>
<feature type="compositionally biased region" description="Polar residues" evidence="1">
    <location>
        <begin position="757"/>
        <end position="766"/>
    </location>
</feature>
<dbReference type="EMBL" id="CAKOGP040001925">
    <property type="protein sequence ID" value="CAJ1956943.1"/>
    <property type="molecule type" value="Genomic_DNA"/>
</dbReference>
<feature type="compositionally biased region" description="Basic residues" evidence="1">
    <location>
        <begin position="18"/>
        <end position="27"/>
    </location>
</feature>
<sequence length="882" mass="94259">MSEVSKTKDPNKDSQSKSKSRRQKKSKGGASSNVSDEKMERQIVVMPELGKKLRLMNVDQNDNGPTSTRHDLPSRRRSQQRSSSRHSAEVPPSVSMTKLESKMERSQRQSGFSSPSADSEGRRRRHSHRNSSPNHGGGTSRRGHRSRRSYKRRSSHDSSALKSTMGSDSGDDTTAELTLSFNSRSIHDLASIAPDSASQESSQDITVDPLPGAFRVSSEGEVSVPCSSADGLFDGDDEDIDIQTNSISAGTFWSTSDTITMSTSYGERSRSGTITAHSRSNNPRTGSRSILRSVSEEHGIMLEAMVARDYGDELKEARQRGREEALEEVIGSRHRTAEIAVAMPSDNGNHDEDEDGGKGNKRNTFCLALICLGILITAVCVSIAMLLLGSKPEVSSQLDENEESNAKVVVVYTPPTQEECEAIATGIILDDQLSLVHKSFYIHYDITLASDEDLAPLFNAMMRHIQENLIPIMAGCGATDFLGTPIALDDGLKNATNAIVNGKVAKESEASCSSDGSSDNCRSYVLLLDLYLNEEKTSSSLIEVIRDSVNGEELAEALGFQFPGVDMEVNVPLIVSTIDATVVPSTSYDLMTAVPTEAPTPHPHKFEPSRFVSRTVSPTMGLPVTSPGTTSSPSMMPISPSLLSFEPTKGNGSTQIVTPSPTDNLSNTVTTRSTRSPTPFPTPLPTPLPTSLPTPSTTLVGSNPTKAPTRHPTRSPTRSPTLSPSMMFRTPTPEISKSPTESPSSSPSLISTPAPTKTPSLAPTNVPSSIPSKLPISAPSVFPSSLPSVFPSKAPTKSPTLAPTTTAGGGTWCCSNSLTTCDVAAGSCNVNQFACEDSCLGTWIQENSCTGLARWSECTNDVTGCCAPAVCTNQGPSYKQCI</sequence>
<reference evidence="3" key="1">
    <citation type="submission" date="2023-08" db="EMBL/GenBank/DDBJ databases">
        <authorList>
            <person name="Audoor S."/>
            <person name="Bilcke G."/>
        </authorList>
    </citation>
    <scope>NUCLEOTIDE SEQUENCE</scope>
</reference>
<evidence type="ECO:0000256" key="1">
    <source>
        <dbReference type="SAM" id="MobiDB-lite"/>
    </source>
</evidence>
<evidence type="ECO:0000256" key="2">
    <source>
        <dbReference type="SAM" id="Phobius"/>
    </source>
</evidence>
<name>A0AAD2PVS4_9STRA</name>
<feature type="transmembrane region" description="Helical" evidence="2">
    <location>
        <begin position="365"/>
        <end position="388"/>
    </location>
</feature>
<gene>
    <name evidence="3" type="ORF">CYCCA115_LOCUS16473</name>
</gene>
<feature type="compositionally biased region" description="Polar residues" evidence="1">
    <location>
        <begin position="108"/>
        <end position="117"/>
    </location>
</feature>
<feature type="compositionally biased region" description="Pro residues" evidence="1">
    <location>
        <begin position="678"/>
        <end position="692"/>
    </location>
</feature>
<feature type="region of interest" description="Disordered" evidence="1">
    <location>
        <begin position="1"/>
        <end position="175"/>
    </location>
</feature>
<feature type="compositionally biased region" description="Basic and acidic residues" evidence="1">
    <location>
        <begin position="1"/>
        <end position="16"/>
    </location>
</feature>
<accession>A0AAD2PVS4</accession>
<keyword evidence="4" id="KW-1185">Reference proteome</keyword>
<feature type="compositionally biased region" description="Basic residues" evidence="1">
    <location>
        <begin position="141"/>
        <end position="154"/>
    </location>
</feature>
<protein>
    <submittedName>
        <fullName evidence="3">Uncharacterized protein</fullName>
    </submittedName>
</protein>